<protein>
    <submittedName>
        <fullName evidence="1">Uncharacterized protein</fullName>
    </submittedName>
</protein>
<evidence type="ECO:0000313" key="2">
    <source>
        <dbReference type="Proteomes" id="UP001143474"/>
    </source>
</evidence>
<dbReference type="SUPFAM" id="SSF82171">
    <property type="entry name" value="DPP6 N-terminal domain-like"/>
    <property type="match status" value="1"/>
</dbReference>
<keyword evidence="2" id="KW-1185">Reference proteome</keyword>
<comment type="caution">
    <text evidence="1">The sequence shown here is derived from an EMBL/GenBank/DDBJ whole genome shotgun (WGS) entry which is preliminary data.</text>
</comment>
<dbReference type="AlphaFoldDB" id="A0A9W6HZ60"/>
<dbReference type="EMBL" id="BSEV01000002">
    <property type="protein sequence ID" value="GLK08030.1"/>
    <property type="molecule type" value="Genomic_DNA"/>
</dbReference>
<accession>A0A9W6HZ60</accession>
<sequence>MPSVTLPERGRSHDEATVRRLALRQALGRLTARQRTFEVRDLWSGQTWKAPLTISKRDLGGEWFLRPSPDGLHLIYANWGNSRHKPYSVLVDMEKGRTTELDSGWFPVSVGDGGRPVVLAKPYDTTTRVRVTGGRPITVKEFTYGFSALGPDGRTLARIGTTFDPAARPMVQKDRTIVTIDAVDGGRERKTPIDGLPKELSPSRLGAWVSDTEVTMLAVPESPRPNLTSALYAVDVHTGRTRQLRRFDARMDNGVLPGLVQ</sequence>
<reference evidence="1" key="2">
    <citation type="submission" date="2023-01" db="EMBL/GenBank/DDBJ databases">
        <authorList>
            <person name="Sun Q."/>
            <person name="Evtushenko L."/>
        </authorList>
    </citation>
    <scope>NUCLEOTIDE SEQUENCE</scope>
    <source>
        <strain evidence="1">VKM Ac-2007</strain>
    </source>
</reference>
<proteinExistence type="predicted"/>
<name>A0A9W6HZ60_9ACTN</name>
<reference evidence="1" key="1">
    <citation type="journal article" date="2014" name="Int. J. Syst. Evol. Microbiol.">
        <title>Complete genome sequence of Corynebacterium casei LMG S-19264T (=DSM 44701T), isolated from a smear-ripened cheese.</title>
        <authorList>
            <consortium name="US DOE Joint Genome Institute (JGI-PGF)"/>
            <person name="Walter F."/>
            <person name="Albersmeier A."/>
            <person name="Kalinowski J."/>
            <person name="Ruckert C."/>
        </authorList>
    </citation>
    <scope>NUCLEOTIDE SEQUENCE</scope>
    <source>
        <strain evidence="1">VKM Ac-2007</strain>
    </source>
</reference>
<gene>
    <name evidence="1" type="ORF">GCM10017600_14350</name>
</gene>
<dbReference type="RefSeq" id="WP_271216550.1">
    <property type="nucleotide sequence ID" value="NZ_BAAAVD010000040.1"/>
</dbReference>
<dbReference type="Proteomes" id="UP001143474">
    <property type="component" value="Unassembled WGS sequence"/>
</dbReference>
<organism evidence="1 2">
    <name type="scientific">Streptosporangium carneum</name>
    <dbReference type="NCBI Taxonomy" id="47481"/>
    <lineage>
        <taxon>Bacteria</taxon>
        <taxon>Bacillati</taxon>
        <taxon>Actinomycetota</taxon>
        <taxon>Actinomycetes</taxon>
        <taxon>Streptosporangiales</taxon>
        <taxon>Streptosporangiaceae</taxon>
        <taxon>Streptosporangium</taxon>
    </lineage>
</organism>
<evidence type="ECO:0000313" key="1">
    <source>
        <dbReference type="EMBL" id="GLK08030.1"/>
    </source>
</evidence>